<keyword evidence="3" id="KW-1185">Reference proteome</keyword>
<feature type="compositionally biased region" description="Low complexity" evidence="1">
    <location>
        <begin position="212"/>
        <end position="231"/>
    </location>
</feature>
<dbReference type="Pfam" id="PF13148">
    <property type="entry name" value="DUF3987"/>
    <property type="match status" value="1"/>
</dbReference>
<dbReference type="InterPro" id="IPR025048">
    <property type="entry name" value="DUF3987"/>
</dbReference>
<feature type="region of interest" description="Disordered" evidence="1">
    <location>
        <begin position="207"/>
        <end position="231"/>
    </location>
</feature>
<evidence type="ECO:0000256" key="1">
    <source>
        <dbReference type="SAM" id="MobiDB-lite"/>
    </source>
</evidence>
<feature type="compositionally biased region" description="Gly residues" evidence="1">
    <location>
        <begin position="713"/>
        <end position="722"/>
    </location>
</feature>
<evidence type="ECO:0000313" key="3">
    <source>
        <dbReference type="Proteomes" id="UP000321638"/>
    </source>
</evidence>
<dbReference type="AlphaFoldDB" id="A0A5C8PES6"/>
<accession>A0A5C8PES6</accession>
<reference evidence="2 3" key="1">
    <citation type="submission" date="2019-06" db="EMBL/GenBank/DDBJ databases">
        <title>New taxonomy in bacterial strain CC-CFT640, isolated from vineyard.</title>
        <authorList>
            <person name="Lin S.-Y."/>
            <person name="Tsai C.-F."/>
            <person name="Young C.-C."/>
        </authorList>
    </citation>
    <scope>NUCLEOTIDE SEQUENCE [LARGE SCALE GENOMIC DNA]</scope>
    <source>
        <strain evidence="2 3">CC-CFT640</strain>
    </source>
</reference>
<sequence>MSARDLADLTHTEHGKPLRWWRYSDTFAVARFVTRAGRTIAVPAVGNGTAWYWHVPPGSLPIYGAAALPLRPDAPVLVVQGEEAADAARDLLPDHVCVTWAGGPNAVNKADVVALSGRDIILWPDKDMPSLTAMARFSNRLRGVARSVVQAQVPSSWPAGWHFARPLPAGVTPDGLRQMVRGMTAEAAAPNGAGPPCHDALADGRLHEPACPGARPEPAPASGAAAASAPLPDDDWPAPDLSFLDARHGDLPAFPVDVLPPFWRAWTGHAAGAVAAPVDYVALSLLAVAAGLIGDARGICPVPGWREPCVLWAALAGAPSSGRTRGMDAMLRLARALEHGLGTTGEAACRRHAAAREAARAIARLWRADVRNMVMNGAEPDDLPQDAMEPPLPRRLVLDDPCIGTVADALRGNARSILLAPDALGGWLGHVARQRAGADRRHWLKAWSARPWTFARARPLPLDIPHAAVSILGTLNPGASAPDDDLAARFLFVSPRRAELRPWSPASDEGDAAALDALARLRDMPAAARDVTLTPDARLSLDAFRRAHDEALDGLEGRQAAWWDKGPGTVLRLAGVLAFLDWAARPAGTAEPAQIPGWAMRAAAGLWWDYLWPHACAVLDTSGDDGRRHVGKVLTWLAVQRLREVSREQIRRDALSQAVDAAGADAIIAALVAAGCLRAVAPQSKGPGRRRRRWQVNPRLWDARCRPERSEGPCGGCPGNGRVGDSPEVLALSSPSQGPSLRSGPGGRDPRNLRNPIAGDGDASLLPGEARREEVDAVVRQPERLGGAHQRGADAGLERRMPGIGHDHAIGLGPGAAQLVGRDGWADDIVAPLHDGARQMADAIERLPRPAFGQEHPVDEVVGLDARQCQREAAGLGLQRALGGRIQRRAGGLVAAPGAGGRLVPGGVGVDQPPVVVAQNVATLGGRQVPDEIAPRLGEHGAHALEEPLHLLVAPQEDAAQDEAEAAVGIVLAIGKRQRRAPGAAEHQPLPHAQVLAQLLEVVDQVRRRVVGDVAQRQGAPGAALVEDDDAIEGWIEEAAMHRRRAGAGAAVQEHDGHAVGIAALFPVERMAAVDRQHAAGVGDDVREQFRP</sequence>
<comment type="caution">
    <text evidence="2">The sequence shown here is derived from an EMBL/GenBank/DDBJ whole genome shotgun (WGS) entry which is preliminary data.</text>
</comment>
<organism evidence="2 3">
    <name type="scientific">Vineibacter terrae</name>
    <dbReference type="NCBI Taxonomy" id="2586908"/>
    <lineage>
        <taxon>Bacteria</taxon>
        <taxon>Pseudomonadati</taxon>
        <taxon>Pseudomonadota</taxon>
        <taxon>Alphaproteobacteria</taxon>
        <taxon>Hyphomicrobiales</taxon>
        <taxon>Vineibacter</taxon>
    </lineage>
</organism>
<evidence type="ECO:0000313" key="2">
    <source>
        <dbReference type="EMBL" id="TXL72275.1"/>
    </source>
</evidence>
<dbReference type="Proteomes" id="UP000321638">
    <property type="component" value="Unassembled WGS sequence"/>
</dbReference>
<feature type="region of interest" description="Disordered" evidence="1">
    <location>
        <begin position="705"/>
        <end position="765"/>
    </location>
</feature>
<name>A0A5C8PES6_9HYPH</name>
<gene>
    <name evidence="2" type="ORF">FHP25_25930</name>
</gene>
<protein>
    <submittedName>
        <fullName evidence="2">DUF3987 domain-containing protein</fullName>
    </submittedName>
</protein>
<proteinExistence type="predicted"/>
<dbReference type="EMBL" id="VDUZ01000034">
    <property type="protein sequence ID" value="TXL72275.1"/>
    <property type="molecule type" value="Genomic_DNA"/>
</dbReference>
<dbReference type="OrthoDB" id="5453446at2"/>